<dbReference type="InterPro" id="IPR000073">
    <property type="entry name" value="AB_hydrolase_1"/>
</dbReference>
<proteinExistence type="predicted"/>
<accession>A0A5C8UJV2</accession>
<keyword evidence="1 3" id="KW-0378">Hydrolase</keyword>
<evidence type="ECO:0000313" key="4">
    <source>
        <dbReference type="Proteomes" id="UP000321379"/>
    </source>
</evidence>
<protein>
    <submittedName>
        <fullName evidence="3">Alpha/beta hydrolase</fullName>
    </submittedName>
</protein>
<dbReference type="Proteomes" id="UP000321379">
    <property type="component" value="Unassembled WGS sequence"/>
</dbReference>
<evidence type="ECO:0000259" key="2">
    <source>
        <dbReference type="Pfam" id="PF00561"/>
    </source>
</evidence>
<dbReference type="InterPro" id="IPR029058">
    <property type="entry name" value="AB_hydrolase_fold"/>
</dbReference>
<sequence>MDAGSSGDFQHHMTDVGNGVQLHSVIGGSGRPLFLLHGFPQTWQGWRHVMDPLAERFTVIAVDLKGAGQSTKPATGYEKVTMAGELDALRRELGFDTVSVVGHDFGGMVAYAWAASFRESVDRLTVIDVLLPGAREWETALLSRPMWHFSFHQEPDLPELLIAGRETAYVETMIRERMYNQGAMTADDLAMWAAALAQPGATRGTLGWYRALPQDVIDNRRFALDPLRIPVLGVGGDRRWGDRIGAVLSEFAEDVTAHSIRDCGHWVAEERPSELLDVLLPFLEA</sequence>
<reference evidence="3 4" key="1">
    <citation type="submission" date="2019-08" db="EMBL/GenBank/DDBJ databases">
        <title>Bacterial whole genome sequence for Glaciihabitans sp. CHu50b-6-2.</title>
        <authorList>
            <person name="Jin L."/>
        </authorList>
    </citation>
    <scope>NUCLEOTIDE SEQUENCE [LARGE SCALE GENOMIC DNA]</scope>
    <source>
        <strain evidence="3 4">CHu50b-6-2</strain>
    </source>
</reference>
<dbReference type="PRINTS" id="PR00111">
    <property type="entry name" value="ABHYDROLASE"/>
</dbReference>
<dbReference type="PANTHER" id="PTHR43329">
    <property type="entry name" value="EPOXIDE HYDROLASE"/>
    <property type="match status" value="1"/>
</dbReference>
<evidence type="ECO:0000256" key="1">
    <source>
        <dbReference type="ARBA" id="ARBA00022801"/>
    </source>
</evidence>
<dbReference type="AlphaFoldDB" id="A0A5C8UJV2"/>
<gene>
    <name evidence="3" type="ORF">FVP33_17980</name>
</gene>
<dbReference type="GO" id="GO:0016787">
    <property type="term" value="F:hydrolase activity"/>
    <property type="evidence" value="ECO:0007669"/>
    <property type="project" value="UniProtKB-KW"/>
</dbReference>
<feature type="domain" description="AB hydrolase-1" evidence="2">
    <location>
        <begin position="32"/>
        <end position="272"/>
    </location>
</feature>
<dbReference type="EMBL" id="VRMG01000015">
    <property type="protein sequence ID" value="TXN28356.1"/>
    <property type="molecule type" value="Genomic_DNA"/>
</dbReference>
<dbReference type="PRINTS" id="PR00412">
    <property type="entry name" value="EPOXHYDRLASE"/>
</dbReference>
<dbReference type="Pfam" id="PF00561">
    <property type="entry name" value="Abhydrolase_1"/>
    <property type="match status" value="1"/>
</dbReference>
<evidence type="ECO:0000313" key="3">
    <source>
        <dbReference type="EMBL" id="TXN28356.1"/>
    </source>
</evidence>
<comment type="caution">
    <text evidence="3">The sequence shown here is derived from an EMBL/GenBank/DDBJ whole genome shotgun (WGS) entry which is preliminary data.</text>
</comment>
<dbReference type="RefSeq" id="WP_147785070.1">
    <property type="nucleotide sequence ID" value="NZ_VRMG01000015.1"/>
</dbReference>
<dbReference type="InterPro" id="IPR000639">
    <property type="entry name" value="Epox_hydrolase-like"/>
</dbReference>
<dbReference type="SUPFAM" id="SSF53474">
    <property type="entry name" value="alpha/beta-Hydrolases"/>
    <property type="match status" value="1"/>
</dbReference>
<keyword evidence="4" id="KW-1185">Reference proteome</keyword>
<name>A0A5C8UJV2_9MICO</name>
<dbReference type="Gene3D" id="3.40.50.1820">
    <property type="entry name" value="alpha/beta hydrolase"/>
    <property type="match status" value="1"/>
</dbReference>
<organism evidence="3 4">
    <name type="scientific">Lacisediminihabitans profunda</name>
    <dbReference type="NCBI Taxonomy" id="2594790"/>
    <lineage>
        <taxon>Bacteria</taxon>
        <taxon>Bacillati</taxon>
        <taxon>Actinomycetota</taxon>
        <taxon>Actinomycetes</taxon>
        <taxon>Micrococcales</taxon>
        <taxon>Microbacteriaceae</taxon>
        <taxon>Lacisediminihabitans</taxon>
    </lineage>
</organism>